<dbReference type="EMBL" id="CP017834">
    <property type="protein sequence ID" value="APJ03563.1"/>
    <property type="molecule type" value="Genomic_DNA"/>
</dbReference>
<dbReference type="STRING" id="1915309.AXG55_06435"/>
<sequence length="285" mass="33482">MNFETICEVFPKEEKYWPCPNPSRALPFFIKSYLRQNFGGILAANDLYKKNEPSRLGVATRQFELGDPISTLSKNHFIKTQDLFTRVDYGAGRQSAVVIFHSYKNMTYQSEFSGINKGQLAHGITALLEEIHKGLSHSFKIINIPEIDLFEGCKYVGKHFLQADFAYFISDLLFDSRDVFASANRALEIIQFFHIKKSIFIIARDPMEYPDENIKIEELMPWEQFHNYQNSHYFSGKNYRENIQNQIKFLDEKLKEKEHYIKVVQSKQTIVDFIDFILKDIFRKK</sequence>
<keyword evidence="2" id="KW-1185">Reference proteome</keyword>
<name>A0A1L4D026_9BACT</name>
<dbReference type="OrthoDB" id="5292020at2"/>
<dbReference type="Proteomes" id="UP000184731">
    <property type="component" value="Chromosome"/>
</dbReference>
<accession>A0A1L4D026</accession>
<protein>
    <recommendedName>
        <fullName evidence="3">DUF58 domain-containing protein</fullName>
    </recommendedName>
</protein>
<proteinExistence type="predicted"/>
<reference evidence="1 2" key="1">
    <citation type="submission" date="2016-10" db="EMBL/GenBank/DDBJ databases">
        <title>Silvanigrella aquatica sp. nov., isolated from a freshwater lake located in the Black Forest, Germany, description of Silvanigrellaceae fam. nov., Silvanigrellales ord. nov., reclassification of the order Bdellovibrionales in the class Oligoflexia, reclassification of the families Bacteriovoracaceae and Halobacteriovoraceae in the new order Bacteriovoracales ord. nov., and reclassification of the family Pseudobacteriovoracaceae in the order Oligoflexiales.</title>
        <authorList>
            <person name="Hahn M.W."/>
            <person name="Schmidt J."/>
            <person name="Koll U."/>
            <person name="Rohde M."/>
            <person name="Verbag S."/>
            <person name="Pitt A."/>
            <person name="Nakai R."/>
            <person name="Naganuma T."/>
            <person name="Lang E."/>
        </authorList>
    </citation>
    <scope>NUCLEOTIDE SEQUENCE [LARGE SCALE GENOMIC DNA]</scope>
    <source>
        <strain evidence="1 2">MWH-Nonnen-W8red</strain>
    </source>
</reference>
<evidence type="ECO:0000313" key="1">
    <source>
        <dbReference type="EMBL" id="APJ03563.1"/>
    </source>
</evidence>
<gene>
    <name evidence="1" type="ORF">AXG55_06435</name>
</gene>
<dbReference type="KEGG" id="saqi:AXG55_06435"/>
<dbReference type="RefSeq" id="WP_148697301.1">
    <property type="nucleotide sequence ID" value="NZ_CP017834.1"/>
</dbReference>
<evidence type="ECO:0008006" key="3">
    <source>
        <dbReference type="Google" id="ProtNLM"/>
    </source>
</evidence>
<organism evidence="1 2">
    <name type="scientific">Silvanigrella aquatica</name>
    <dbReference type="NCBI Taxonomy" id="1915309"/>
    <lineage>
        <taxon>Bacteria</taxon>
        <taxon>Pseudomonadati</taxon>
        <taxon>Bdellovibrionota</taxon>
        <taxon>Oligoflexia</taxon>
        <taxon>Silvanigrellales</taxon>
        <taxon>Silvanigrellaceae</taxon>
        <taxon>Silvanigrella</taxon>
    </lineage>
</organism>
<evidence type="ECO:0000313" key="2">
    <source>
        <dbReference type="Proteomes" id="UP000184731"/>
    </source>
</evidence>
<dbReference type="AlphaFoldDB" id="A0A1L4D026"/>